<sequence length="1375" mass="144608">MALVALVTSAVGVSITLLLTASSARDRLVSTDARHVHAAASPLDRPAATAVARSSTTTTGTWQLAAQRGEYGSRPLEVGWRERLRLARAARCARAVPGVPIGCERVTDGEIVQKLTEPLVRSVADEHGLVFVAFANAKYADFATSWVSNLARANVTCLLLGAMDRAALDVFDALDVASFMMSTPKALLAHPTIRAEPGQGQTEYLKLGSFKTSLIAQIVQYGVDVLLSDVDNIFMRDPRPVFARYPEADVLATADLLSTTRTNGGLELGGEARKASLNVGLVLLRSSARALVAEWAEHMIRHPMHWDQAVFDQMAKRRGGTSTATRSGGELWPCYSGLLWCGVLPVSTFCGGHQFNAEGLPFKLGLEPYALHTTYINSMDEGKRHRLREAMLFEDAPAYYDVQPGVLTYQPDIPARLYTPRPFSLSRPPRLPQFTIAEHFALVHHQLAQLRDAYALANATGRLLVLPRLVCGLDRFFYRHDGVSPGSSMNLPIWNCPADMVLALQLGIKPTPEAHVREWSFLRNPRLPAEMRRADATYEVAIELPSGGGSGDGGGNGDGDVGAQGRQAARAAVLAAVGSAEARRARVLRLLARPPDAQRWMGEEEYGAFERTLSRWGDFWCCAPIESELPPEMLERVLRSNELGLKAKTHIHYDMFADKVPHTDRWGREWKTAWRPISGEKWNLTDALNEPWRSMIVFGRGSPPFPLGCAPAGQCVLAGICLASGECSVQPRADETACSDGLAETVRDACLGGECGGRLTVVLLLLFSEPALLADVAALRALLAERIAQALGVAQTVVRVAEIMVDTAQGSSGRRRLQTTSARARVEVGNFPVGSGRSAAGLVAQLALAQTLVLLGAGGGFEATAVEAATFAWVNSTTLWAEPACRAPSRGACGDGSGVRTRALECVLLGGWANEDTAGQQSACASLAVPERAEEACDLACAPPPSPSGGGGATDGDFDAASSGLGGGSGAPVRGLAAYARTIDGMAVIASLCVGVCICVLAALLCTRGLLTGRTNKAQTLPGDEAQTSASDAAAAPAEDGTGAQQHTQARRQKLRLFRLKSTQTTPLKAPLVARGETCAASARYLPPGSAQGGAVGDAPAGERAVGDGDGSCDDVPLHLRQARRPPTPANPGTAHPSTDAERTTPPPRFGPAALADPARRAGVRFCTPIKSYGTQRTPASPSTTRKHDAASMPFVAGSAAGSGPGRPAPAWGTPNGLRTLPPASRAPGVLLPPLGQGTPEVRTQPTPATFSVTPLHASTASRLALVATSPPVAMLKADAPSAGQSVGGTPSWSNAPPLPPQQPFPWAVAPAQLPLPAVGAQPAANAQPGAVGGCSARYDMPSTSERAPLPGALGTWAPQAQQAQACEPVWFQIT</sequence>
<feature type="signal peptide" evidence="2">
    <location>
        <begin position="1"/>
        <end position="24"/>
    </location>
</feature>
<comment type="caution">
    <text evidence="4">The sequence shown here is derived from an EMBL/GenBank/DDBJ whole genome shotgun (WGS) entry which is preliminary data.</text>
</comment>
<feature type="compositionally biased region" description="Low complexity" evidence="1">
    <location>
        <begin position="1025"/>
        <end position="1045"/>
    </location>
</feature>
<feature type="chain" id="PRO_5035286021" description="Nucleotide-diphospho-sugar transferase domain-containing protein" evidence="2">
    <location>
        <begin position="25"/>
        <end position="1375"/>
    </location>
</feature>
<dbReference type="InterPro" id="IPR005069">
    <property type="entry name" value="Nucl-diP-sugar_transferase"/>
</dbReference>
<evidence type="ECO:0000313" key="4">
    <source>
        <dbReference type="EMBL" id="KAG8464336.1"/>
    </source>
</evidence>
<dbReference type="GO" id="GO:0005794">
    <property type="term" value="C:Golgi apparatus"/>
    <property type="evidence" value="ECO:0007669"/>
    <property type="project" value="TreeGrafter"/>
</dbReference>
<dbReference type="GO" id="GO:0052636">
    <property type="term" value="F:arabinosyltransferase activity"/>
    <property type="evidence" value="ECO:0007669"/>
    <property type="project" value="TreeGrafter"/>
</dbReference>
<reference evidence="4" key="1">
    <citation type="submission" date="2021-05" db="EMBL/GenBank/DDBJ databases">
        <title>The genome of the haptophyte Pavlova lutheri (Diacronema luteri, Pavlovales) - a model for lipid biosynthesis in eukaryotic algae.</title>
        <authorList>
            <person name="Hulatt C.J."/>
            <person name="Posewitz M.C."/>
        </authorList>
    </citation>
    <scope>NUCLEOTIDE SEQUENCE</scope>
    <source>
        <strain evidence="4">NIVA-4/92</strain>
    </source>
</reference>
<dbReference type="PANTHER" id="PTHR46936">
    <property type="entry name" value="ARABINOSYLTRANSFERASE XEG113"/>
    <property type="match status" value="1"/>
</dbReference>
<feature type="region of interest" description="Disordered" evidence="1">
    <location>
        <begin position="939"/>
        <end position="963"/>
    </location>
</feature>
<feature type="region of interest" description="Disordered" evidence="1">
    <location>
        <begin position="1018"/>
        <end position="1052"/>
    </location>
</feature>
<protein>
    <recommendedName>
        <fullName evidence="3">Nucleotide-diphospho-sugar transferase domain-containing protein</fullName>
    </recommendedName>
</protein>
<dbReference type="OrthoDB" id="540503at2759"/>
<feature type="region of interest" description="Disordered" evidence="1">
    <location>
        <begin position="1090"/>
        <end position="1161"/>
    </location>
</feature>
<dbReference type="Proteomes" id="UP000751190">
    <property type="component" value="Unassembled WGS sequence"/>
</dbReference>
<dbReference type="PANTHER" id="PTHR46936:SF1">
    <property type="entry name" value="ARABINOSYLTRANSFERASE XEG113"/>
    <property type="match status" value="1"/>
</dbReference>
<evidence type="ECO:0000313" key="5">
    <source>
        <dbReference type="Proteomes" id="UP000751190"/>
    </source>
</evidence>
<evidence type="ECO:0000256" key="2">
    <source>
        <dbReference type="SAM" id="SignalP"/>
    </source>
</evidence>
<keyword evidence="5" id="KW-1185">Reference proteome</keyword>
<gene>
    <name evidence="4" type="ORF">KFE25_003399</name>
</gene>
<feature type="domain" description="Nucleotide-diphospho-sugar transferase" evidence="3">
    <location>
        <begin position="156"/>
        <end position="387"/>
    </location>
</feature>
<dbReference type="InterPro" id="IPR053250">
    <property type="entry name" value="Glycosyltransferase_77"/>
</dbReference>
<accession>A0A8J5X9M2</accession>
<dbReference type="EMBL" id="JAGTXO010000013">
    <property type="protein sequence ID" value="KAG8464336.1"/>
    <property type="molecule type" value="Genomic_DNA"/>
</dbReference>
<dbReference type="Pfam" id="PF03407">
    <property type="entry name" value="Nucleotid_trans"/>
    <property type="match status" value="1"/>
</dbReference>
<evidence type="ECO:0000256" key="1">
    <source>
        <dbReference type="SAM" id="MobiDB-lite"/>
    </source>
</evidence>
<name>A0A8J5X9M2_DIALT</name>
<organism evidence="4 5">
    <name type="scientific">Diacronema lutheri</name>
    <name type="common">Unicellular marine alga</name>
    <name type="synonym">Monochrysis lutheri</name>
    <dbReference type="NCBI Taxonomy" id="2081491"/>
    <lineage>
        <taxon>Eukaryota</taxon>
        <taxon>Haptista</taxon>
        <taxon>Haptophyta</taxon>
        <taxon>Pavlovophyceae</taxon>
        <taxon>Pavlovales</taxon>
        <taxon>Pavlovaceae</taxon>
        <taxon>Diacronema</taxon>
    </lineage>
</organism>
<proteinExistence type="predicted"/>
<keyword evidence="2" id="KW-0732">Signal</keyword>
<evidence type="ECO:0000259" key="3">
    <source>
        <dbReference type="Pfam" id="PF03407"/>
    </source>
</evidence>